<dbReference type="InterPro" id="IPR039261">
    <property type="entry name" value="FNR_nucleotide-bd"/>
</dbReference>
<dbReference type="CDD" id="cd06185">
    <property type="entry name" value="PDR_like"/>
    <property type="match status" value="1"/>
</dbReference>
<dbReference type="InterPro" id="IPR017938">
    <property type="entry name" value="Riboflavin_synthase-like_b-brl"/>
</dbReference>
<dbReference type="PROSITE" id="PS51085">
    <property type="entry name" value="2FE2S_FER_2"/>
    <property type="match status" value="1"/>
</dbReference>
<proteinExistence type="predicted"/>
<evidence type="ECO:0000313" key="4">
    <source>
        <dbReference type="Proteomes" id="UP000565723"/>
    </source>
</evidence>
<dbReference type="SUPFAM" id="SSF54292">
    <property type="entry name" value="2Fe-2S ferredoxin-like"/>
    <property type="match status" value="1"/>
</dbReference>
<dbReference type="InterPro" id="IPR012675">
    <property type="entry name" value="Beta-grasp_dom_sf"/>
</dbReference>
<evidence type="ECO:0000259" key="2">
    <source>
        <dbReference type="PROSITE" id="PS51384"/>
    </source>
</evidence>
<comment type="caution">
    <text evidence="3">The sequence shown here is derived from an EMBL/GenBank/DDBJ whole genome shotgun (WGS) entry which is preliminary data.</text>
</comment>
<dbReference type="GO" id="GO:0051537">
    <property type="term" value="F:2 iron, 2 sulfur cluster binding"/>
    <property type="evidence" value="ECO:0007669"/>
    <property type="project" value="InterPro"/>
</dbReference>
<dbReference type="Pfam" id="PF00111">
    <property type="entry name" value="Fer2"/>
    <property type="match status" value="1"/>
</dbReference>
<feature type="domain" description="FAD-binding FR-type" evidence="2">
    <location>
        <begin position="1"/>
        <end position="100"/>
    </location>
</feature>
<dbReference type="EMBL" id="JABXIY010000008">
    <property type="protein sequence ID" value="NVK95869.1"/>
    <property type="molecule type" value="Genomic_DNA"/>
</dbReference>
<dbReference type="InterPro" id="IPR050415">
    <property type="entry name" value="MRET"/>
</dbReference>
<feature type="domain" description="2Fe-2S ferredoxin-type" evidence="1">
    <location>
        <begin position="223"/>
        <end position="308"/>
    </location>
</feature>
<dbReference type="CDD" id="cd00207">
    <property type="entry name" value="fer2"/>
    <property type="match status" value="1"/>
</dbReference>
<dbReference type="Gene3D" id="3.10.20.30">
    <property type="match status" value="1"/>
</dbReference>
<gene>
    <name evidence="3" type="ORF">HW564_02965</name>
</gene>
<dbReference type="Proteomes" id="UP000565723">
    <property type="component" value="Unassembled WGS sequence"/>
</dbReference>
<dbReference type="Gene3D" id="3.40.50.80">
    <property type="entry name" value="Nucleotide-binding domain of ferredoxin-NADP reductase (FNR) module"/>
    <property type="match status" value="1"/>
</dbReference>
<dbReference type="PANTHER" id="PTHR47354">
    <property type="entry name" value="NADH OXIDOREDUCTASE HCR"/>
    <property type="match status" value="1"/>
</dbReference>
<dbReference type="RefSeq" id="WP_011047189.1">
    <property type="nucleotide sequence ID" value="NZ_CP076685.1"/>
</dbReference>
<reference evidence="3 4" key="1">
    <citation type="journal article" date="2020" name="Proc. Natl. Acad. Sci. U.S.A.">
        <title>Ecological drivers of bacterial community assembly in synthetic phycospheres.</title>
        <authorList>
            <person name="Fu H."/>
            <person name="Uchimiya M."/>
            <person name="Gore J."/>
            <person name="Moran M.A."/>
        </authorList>
    </citation>
    <scope>NUCLEOTIDE SEQUENCE [LARGE SCALE GENOMIC DNA]</scope>
    <source>
        <strain evidence="3">HF-Din03</strain>
    </source>
</reference>
<dbReference type="InterPro" id="IPR001041">
    <property type="entry name" value="2Fe-2S_ferredoxin-type"/>
</dbReference>
<name>A0A850LDQ4_9RHOB</name>
<dbReference type="SUPFAM" id="SSF52343">
    <property type="entry name" value="Ferredoxin reductase-like, C-terminal NADP-linked domain"/>
    <property type="match status" value="1"/>
</dbReference>
<evidence type="ECO:0000259" key="1">
    <source>
        <dbReference type="PROSITE" id="PS51085"/>
    </source>
</evidence>
<dbReference type="PANTHER" id="PTHR47354:SF2">
    <property type="entry name" value="BLR2392 PROTEIN"/>
    <property type="match status" value="1"/>
</dbReference>
<dbReference type="PRINTS" id="PR00409">
    <property type="entry name" value="PHDIOXRDTASE"/>
</dbReference>
<evidence type="ECO:0000313" key="3">
    <source>
        <dbReference type="EMBL" id="NVK95869.1"/>
    </source>
</evidence>
<sequence length="308" mass="32341">MLLLRIAQKQAVTKRISAFTLVAAEGGPLPDHGAGAHIEVQTAAGPRAYSLIDWPERQPGAWQIAVQREDDGDGGSRAMHALNPGDTIEATEPKNDFELRPGDMPVALLAGGIGVTPLISMATELAASGRPFVFHHAGRSAGDMAYVEQLATIFGDRYSPHFDDTAPLDLGALMAGLSGHALYICGPKGMIEAARAAAEAAGLTDIHVELFTNAAHAAGDSAFEVEIASSGQVITVAPDQTIIEALEAAGLDPLYDCQRGDCGICQTEVIAGTPDHRDVVLSQAERDSGKVMQICVSRARSTRLVLDL</sequence>
<dbReference type="OMA" id="QISAPKN"/>
<dbReference type="PROSITE" id="PS00197">
    <property type="entry name" value="2FE2S_FER_1"/>
    <property type="match status" value="1"/>
</dbReference>
<accession>A0A850LDQ4</accession>
<dbReference type="GO" id="GO:0016491">
    <property type="term" value="F:oxidoreductase activity"/>
    <property type="evidence" value="ECO:0007669"/>
    <property type="project" value="InterPro"/>
</dbReference>
<dbReference type="PROSITE" id="PS51384">
    <property type="entry name" value="FAD_FR"/>
    <property type="match status" value="1"/>
</dbReference>
<dbReference type="InterPro" id="IPR036010">
    <property type="entry name" value="2Fe-2S_ferredoxin-like_sf"/>
</dbReference>
<dbReference type="Gene3D" id="2.40.30.10">
    <property type="entry name" value="Translation factors"/>
    <property type="match status" value="1"/>
</dbReference>
<dbReference type="InterPro" id="IPR006058">
    <property type="entry name" value="2Fe2S_fd_BS"/>
</dbReference>
<dbReference type="AlphaFoldDB" id="A0A850LDQ4"/>
<dbReference type="InterPro" id="IPR017927">
    <property type="entry name" value="FAD-bd_FR_type"/>
</dbReference>
<protein>
    <submittedName>
        <fullName evidence="3">Oxidoreductase</fullName>
    </submittedName>
</protein>
<organism evidence="3 4">
    <name type="scientific">Ruegeria pomeroyi</name>
    <dbReference type="NCBI Taxonomy" id="89184"/>
    <lineage>
        <taxon>Bacteria</taxon>
        <taxon>Pseudomonadati</taxon>
        <taxon>Pseudomonadota</taxon>
        <taxon>Alphaproteobacteria</taxon>
        <taxon>Rhodobacterales</taxon>
        <taxon>Roseobacteraceae</taxon>
        <taxon>Ruegeria</taxon>
    </lineage>
</organism>
<dbReference type="SUPFAM" id="SSF63380">
    <property type="entry name" value="Riboflavin synthase domain-like"/>
    <property type="match status" value="1"/>
</dbReference>